<dbReference type="PANTHER" id="PTHR30346">
    <property type="entry name" value="TRANSCRIPTIONAL DUAL REGULATOR HCAR-RELATED"/>
    <property type="match status" value="1"/>
</dbReference>
<keyword evidence="4" id="KW-0804">Transcription</keyword>
<dbReference type="RefSeq" id="WP_038372296.1">
    <property type="nucleotide sequence ID" value="NZ_BAAAOW010000002.1"/>
</dbReference>
<dbReference type="Pfam" id="PF03466">
    <property type="entry name" value="LysR_substrate"/>
    <property type="match status" value="1"/>
</dbReference>
<dbReference type="AlphaFoldDB" id="Z9JTD1"/>
<evidence type="ECO:0000313" key="7">
    <source>
        <dbReference type="Proteomes" id="UP000023067"/>
    </source>
</evidence>
<dbReference type="InterPro" id="IPR036390">
    <property type="entry name" value="WH_DNA-bd_sf"/>
</dbReference>
<gene>
    <name evidence="6" type="ORF">BF93_17775</name>
</gene>
<dbReference type="InterPro" id="IPR000847">
    <property type="entry name" value="LysR_HTH_N"/>
</dbReference>
<dbReference type="Gene3D" id="1.10.10.10">
    <property type="entry name" value="Winged helix-like DNA-binding domain superfamily/Winged helix DNA-binding domain"/>
    <property type="match status" value="1"/>
</dbReference>
<evidence type="ECO:0000313" key="6">
    <source>
        <dbReference type="EMBL" id="EWS81036.1"/>
    </source>
</evidence>
<proteinExistence type="inferred from homology"/>
<dbReference type="Proteomes" id="UP000023067">
    <property type="component" value="Unassembled WGS sequence"/>
</dbReference>
<protein>
    <submittedName>
        <fullName evidence="6">LysR family transcriptional regulator</fullName>
    </submittedName>
</protein>
<accession>Z9JTD1</accession>
<keyword evidence="7" id="KW-1185">Reference proteome</keyword>
<evidence type="ECO:0000259" key="5">
    <source>
        <dbReference type="PROSITE" id="PS50931"/>
    </source>
</evidence>
<feature type="domain" description="HTH lysR-type" evidence="5">
    <location>
        <begin position="1"/>
        <end position="59"/>
    </location>
</feature>
<dbReference type="InterPro" id="IPR005119">
    <property type="entry name" value="LysR_subst-bd"/>
</dbReference>
<dbReference type="PROSITE" id="PS50931">
    <property type="entry name" value="HTH_LYSR"/>
    <property type="match status" value="1"/>
</dbReference>
<dbReference type="EMBL" id="JDYK01000009">
    <property type="protein sequence ID" value="EWS81036.1"/>
    <property type="molecule type" value="Genomic_DNA"/>
</dbReference>
<comment type="similarity">
    <text evidence="1">Belongs to the LysR transcriptional regulatory family.</text>
</comment>
<dbReference type="GO" id="GO:0003677">
    <property type="term" value="F:DNA binding"/>
    <property type="evidence" value="ECO:0007669"/>
    <property type="project" value="UniProtKB-KW"/>
</dbReference>
<keyword evidence="2" id="KW-0805">Transcription regulation</keyword>
<evidence type="ECO:0000256" key="4">
    <source>
        <dbReference type="ARBA" id="ARBA00023163"/>
    </source>
</evidence>
<evidence type="ECO:0000256" key="3">
    <source>
        <dbReference type="ARBA" id="ARBA00023125"/>
    </source>
</evidence>
<sequence length="291" mass="31955">MYTLDQVRCFVAVAEHLHFGRAAAELNMTQPPLSRQIQKLERAVGAELLARDNRRVRLTPAGQQFLGESRKLLALAERAPEGARQAAAGTRGTVTIGFTAASGLSLLGPLLSRIRDAEPEISIELVEMVTSQQLQALEEERIDLGLGRTRTAPEGIARRLLLSERLVLALPSTHPLADPEHRPVRADIAGQKLILHSATTAQYFYDVVVKHFDIDHQLVQHSLSQIMTMIHLVAAGHGIAFVPESARSIAVPGVVFRPVEDLQEEVVELQALWRRDASHPALHRVLAVIAP</sequence>
<dbReference type="FunFam" id="1.10.10.10:FF:000001">
    <property type="entry name" value="LysR family transcriptional regulator"/>
    <property type="match status" value="1"/>
</dbReference>
<dbReference type="SUPFAM" id="SSF53850">
    <property type="entry name" value="Periplasmic binding protein-like II"/>
    <property type="match status" value="1"/>
</dbReference>
<dbReference type="Pfam" id="PF00126">
    <property type="entry name" value="HTH_1"/>
    <property type="match status" value="1"/>
</dbReference>
<dbReference type="eggNOG" id="COG0583">
    <property type="taxonomic scope" value="Bacteria"/>
</dbReference>
<dbReference type="STRING" id="396014.BF93_17775"/>
<dbReference type="PANTHER" id="PTHR30346:SF0">
    <property type="entry name" value="HCA OPERON TRANSCRIPTIONAL ACTIVATOR HCAR"/>
    <property type="match status" value="1"/>
</dbReference>
<dbReference type="GO" id="GO:0032993">
    <property type="term" value="C:protein-DNA complex"/>
    <property type="evidence" value="ECO:0007669"/>
    <property type="project" value="TreeGrafter"/>
</dbReference>
<dbReference type="HOGENOM" id="CLU_039613_6_4_11"/>
<comment type="caution">
    <text evidence="6">The sequence shown here is derived from an EMBL/GenBank/DDBJ whole genome shotgun (WGS) entry which is preliminary data.</text>
</comment>
<name>Z9JTD1_9MICO</name>
<organism evidence="6 7">
    <name type="scientific">Brachybacterium phenoliresistens</name>
    <dbReference type="NCBI Taxonomy" id="396014"/>
    <lineage>
        <taxon>Bacteria</taxon>
        <taxon>Bacillati</taxon>
        <taxon>Actinomycetota</taxon>
        <taxon>Actinomycetes</taxon>
        <taxon>Micrococcales</taxon>
        <taxon>Dermabacteraceae</taxon>
        <taxon>Brachybacterium</taxon>
    </lineage>
</organism>
<dbReference type="SUPFAM" id="SSF46785">
    <property type="entry name" value="Winged helix' DNA-binding domain"/>
    <property type="match status" value="1"/>
</dbReference>
<dbReference type="PATRIC" id="fig|396014.3.peg.1897"/>
<evidence type="ECO:0000256" key="1">
    <source>
        <dbReference type="ARBA" id="ARBA00009437"/>
    </source>
</evidence>
<reference evidence="6 7" key="1">
    <citation type="submission" date="2014-02" db="EMBL/GenBank/DDBJ databases">
        <title>Genome sequence of Brachybacterium phenoliresistens strain W13A50.</title>
        <authorList>
            <person name="Wang X."/>
        </authorList>
    </citation>
    <scope>NUCLEOTIDE SEQUENCE [LARGE SCALE GENOMIC DNA]</scope>
    <source>
        <strain evidence="6 7">W13A50</strain>
    </source>
</reference>
<dbReference type="GO" id="GO:0003700">
    <property type="term" value="F:DNA-binding transcription factor activity"/>
    <property type="evidence" value="ECO:0007669"/>
    <property type="project" value="InterPro"/>
</dbReference>
<dbReference type="PRINTS" id="PR00039">
    <property type="entry name" value="HTHLYSR"/>
</dbReference>
<evidence type="ECO:0000256" key="2">
    <source>
        <dbReference type="ARBA" id="ARBA00023015"/>
    </source>
</evidence>
<dbReference type="OrthoDB" id="3636008at2"/>
<keyword evidence="3" id="KW-0238">DNA-binding</keyword>
<dbReference type="Gene3D" id="3.40.190.10">
    <property type="entry name" value="Periplasmic binding protein-like II"/>
    <property type="match status" value="2"/>
</dbReference>
<dbReference type="InterPro" id="IPR036388">
    <property type="entry name" value="WH-like_DNA-bd_sf"/>
</dbReference>